<dbReference type="SMART" id="SM00369">
    <property type="entry name" value="LRR_TYP"/>
    <property type="match status" value="4"/>
</dbReference>
<sequence>MDPGSFSGDIESLDLARNSLNRVPSLALASLKALAALNLDFNAIETLEAHVFGELVSLLWLSLYGNRIRLIDSRAFLGTEASLTRLNLGGNRLGQVPRVCPSEAQLPARFEAA</sequence>
<dbReference type="PANTHER" id="PTHR45712:SF22">
    <property type="entry name" value="INSULIN-LIKE GROWTH FACTOR-BINDING PROTEIN COMPLEX ACID LABILE SUBUNIT"/>
    <property type="match status" value="1"/>
</dbReference>
<proteinExistence type="predicted"/>
<dbReference type="InterPro" id="IPR003591">
    <property type="entry name" value="Leu-rich_rpt_typical-subtyp"/>
</dbReference>
<keyword evidence="4" id="KW-1185">Reference proteome</keyword>
<name>A0AAV4XZK2_CAEEX</name>
<reference evidence="3 4" key="1">
    <citation type="submission" date="2021-06" db="EMBL/GenBank/DDBJ databases">
        <title>Caerostris extrusa draft genome.</title>
        <authorList>
            <person name="Kono N."/>
            <person name="Arakawa K."/>
        </authorList>
    </citation>
    <scope>NUCLEOTIDE SEQUENCE [LARGE SCALE GENOMIC DNA]</scope>
</reference>
<dbReference type="GO" id="GO:0005615">
    <property type="term" value="C:extracellular space"/>
    <property type="evidence" value="ECO:0007669"/>
    <property type="project" value="TreeGrafter"/>
</dbReference>
<dbReference type="Pfam" id="PF13855">
    <property type="entry name" value="LRR_8"/>
    <property type="match status" value="1"/>
</dbReference>
<dbReference type="InterPro" id="IPR032675">
    <property type="entry name" value="LRR_dom_sf"/>
</dbReference>
<accession>A0AAV4XZK2</accession>
<dbReference type="InterPro" id="IPR050333">
    <property type="entry name" value="SLRP"/>
</dbReference>
<gene>
    <name evidence="3" type="ORF">CEXT_281421</name>
</gene>
<dbReference type="Gene3D" id="3.80.10.10">
    <property type="entry name" value="Ribonuclease Inhibitor"/>
    <property type="match status" value="1"/>
</dbReference>
<evidence type="ECO:0000313" key="4">
    <source>
        <dbReference type="Proteomes" id="UP001054945"/>
    </source>
</evidence>
<protein>
    <submittedName>
        <fullName evidence="3">Uncharacterized protein</fullName>
    </submittedName>
</protein>
<dbReference type="AlphaFoldDB" id="A0AAV4XZK2"/>
<comment type="caution">
    <text evidence="3">The sequence shown here is derived from an EMBL/GenBank/DDBJ whole genome shotgun (WGS) entry which is preliminary data.</text>
</comment>
<keyword evidence="1" id="KW-0433">Leucine-rich repeat</keyword>
<dbReference type="EMBL" id="BPLR01018516">
    <property type="protein sequence ID" value="GIZ00195.1"/>
    <property type="molecule type" value="Genomic_DNA"/>
</dbReference>
<organism evidence="3 4">
    <name type="scientific">Caerostris extrusa</name>
    <name type="common">Bark spider</name>
    <name type="synonym">Caerostris bankana</name>
    <dbReference type="NCBI Taxonomy" id="172846"/>
    <lineage>
        <taxon>Eukaryota</taxon>
        <taxon>Metazoa</taxon>
        <taxon>Ecdysozoa</taxon>
        <taxon>Arthropoda</taxon>
        <taxon>Chelicerata</taxon>
        <taxon>Arachnida</taxon>
        <taxon>Araneae</taxon>
        <taxon>Araneomorphae</taxon>
        <taxon>Entelegynae</taxon>
        <taxon>Araneoidea</taxon>
        <taxon>Araneidae</taxon>
        <taxon>Caerostris</taxon>
    </lineage>
</organism>
<dbReference type="InterPro" id="IPR001611">
    <property type="entry name" value="Leu-rich_rpt"/>
</dbReference>
<keyword evidence="2" id="KW-0677">Repeat</keyword>
<evidence type="ECO:0000256" key="2">
    <source>
        <dbReference type="ARBA" id="ARBA00022737"/>
    </source>
</evidence>
<dbReference type="PANTHER" id="PTHR45712">
    <property type="entry name" value="AGAP008170-PA"/>
    <property type="match status" value="1"/>
</dbReference>
<dbReference type="SUPFAM" id="SSF52058">
    <property type="entry name" value="L domain-like"/>
    <property type="match status" value="1"/>
</dbReference>
<evidence type="ECO:0000313" key="3">
    <source>
        <dbReference type="EMBL" id="GIZ00195.1"/>
    </source>
</evidence>
<evidence type="ECO:0000256" key="1">
    <source>
        <dbReference type="ARBA" id="ARBA00022614"/>
    </source>
</evidence>
<dbReference type="Proteomes" id="UP001054945">
    <property type="component" value="Unassembled WGS sequence"/>
</dbReference>